<comment type="function">
    <text evidence="1 14">Catalyzes the NADPH-dependent reduction of beta-ketoacyl-ACP substrates to beta-hydroxyacyl-ACP products, the first reductive step in the elongation cycle of fatty acid biosynthesis.</text>
</comment>
<comment type="subunit">
    <text evidence="4 14">Homotetramer.</text>
</comment>
<evidence type="ECO:0000259" key="15">
    <source>
        <dbReference type="SMART" id="SM00822"/>
    </source>
</evidence>
<dbReference type="PROSITE" id="PS00061">
    <property type="entry name" value="ADH_SHORT"/>
    <property type="match status" value="1"/>
</dbReference>
<feature type="active site" description="Proton acceptor" evidence="12">
    <location>
        <position position="158"/>
    </location>
</feature>
<feature type="binding site" evidence="13">
    <location>
        <position position="191"/>
    </location>
    <ligand>
        <name>NADP(+)</name>
        <dbReference type="ChEBI" id="CHEBI:58349"/>
    </ligand>
</feature>
<dbReference type="CDD" id="cd05333">
    <property type="entry name" value="BKR_SDR_c"/>
    <property type="match status" value="1"/>
</dbReference>
<evidence type="ECO:0000256" key="6">
    <source>
        <dbReference type="ARBA" id="ARBA00022832"/>
    </source>
</evidence>
<sequence>MTDAPQGGRVALVTGGSRGIGRAVCLALAARGTAVAVNYVHREEAANEVVRRIEEAGGRARAFGGDVSDPVQADGLVREVLQAFGRLDILVNNAGITRDMLILRMKDDDWDAVMNTNLKGAFHCIRAAARPMMKQRYGRIVNITSVAGVMGNPGQANYSAAKAGLIGLTKTAAREFASRGITVNAVAPGLIETDMTAAMTEEAVQALHDQIPLGRLGRPEEVAEAVTFLSSEAAGYITGHVLHVDGGMAM</sequence>
<evidence type="ECO:0000256" key="12">
    <source>
        <dbReference type="PIRSR" id="PIRSR611284-1"/>
    </source>
</evidence>
<dbReference type="GO" id="GO:0006633">
    <property type="term" value="P:fatty acid biosynthetic process"/>
    <property type="evidence" value="ECO:0007669"/>
    <property type="project" value="UniProtKB-UniPathway"/>
</dbReference>
<name>A0A2K8N8C8_9BACL</name>
<dbReference type="InterPro" id="IPR057326">
    <property type="entry name" value="KR_dom"/>
</dbReference>
<dbReference type="Pfam" id="PF13561">
    <property type="entry name" value="adh_short_C2"/>
    <property type="match status" value="1"/>
</dbReference>
<dbReference type="Gene3D" id="3.40.50.720">
    <property type="entry name" value="NAD(P)-binding Rossmann-like Domain"/>
    <property type="match status" value="1"/>
</dbReference>
<keyword evidence="17" id="KW-1185">Reference proteome</keyword>
<dbReference type="Proteomes" id="UP000231932">
    <property type="component" value="Chromosome"/>
</dbReference>
<dbReference type="PANTHER" id="PTHR42879:SF2">
    <property type="entry name" value="3-OXOACYL-[ACYL-CARRIER-PROTEIN] REDUCTASE FABG"/>
    <property type="match status" value="1"/>
</dbReference>
<comment type="catalytic activity">
    <reaction evidence="11 14">
        <text>a (3R)-hydroxyacyl-[ACP] + NADP(+) = a 3-oxoacyl-[ACP] + NADPH + H(+)</text>
        <dbReference type="Rhea" id="RHEA:17397"/>
        <dbReference type="Rhea" id="RHEA-COMP:9916"/>
        <dbReference type="Rhea" id="RHEA-COMP:9945"/>
        <dbReference type="ChEBI" id="CHEBI:15378"/>
        <dbReference type="ChEBI" id="CHEBI:57783"/>
        <dbReference type="ChEBI" id="CHEBI:58349"/>
        <dbReference type="ChEBI" id="CHEBI:78776"/>
        <dbReference type="ChEBI" id="CHEBI:78827"/>
        <dbReference type="EC" id="1.1.1.100"/>
    </reaction>
</comment>
<dbReference type="NCBIfam" id="NF009466">
    <property type="entry name" value="PRK12826.1-2"/>
    <property type="match status" value="1"/>
</dbReference>
<dbReference type="GO" id="GO:0004316">
    <property type="term" value="F:3-oxoacyl-[acyl-carrier-protein] reductase (NADPH) activity"/>
    <property type="evidence" value="ECO:0007669"/>
    <property type="project" value="UniProtKB-UniRule"/>
</dbReference>
<evidence type="ECO:0000256" key="9">
    <source>
        <dbReference type="ARBA" id="ARBA00023098"/>
    </source>
</evidence>
<evidence type="ECO:0000256" key="8">
    <source>
        <dbReference type="ARBA" id="ARBA00023002"/>
    </source>
</evidence>
<dbReference type="KEGG" id="kyr:CVV65_09185"/>
<organism evidence="16 17">
    <name type="scientific">Kyrpidia spormannii</name>
    <dbReference type="NCBI Taxonomy" id="2055160"/>
    <lineage>
        <taxon>Bacteria</taxon>
        <taxon>Bacillati</taxon>
        <taxon>Bacillota</taxon>
        <taxon>Bacilli</taxon>
        <taxon>Bacillales</taxon>
        <taxon>Alicyclobacillaceae</taxon>
        <taxon>Kyrpidia</taxon>
    </lineage>
</organism>
<dbReference type="UniPathway" id="UPA00094"/>
<keyword evidence="9 14" id="KW-0443">Lipid metabolism</keyword>
<evidence type="ECO:0000256" key="1">
    <source>
        <dbReference type="ARBA" id="ARBA00002607"/>
    </source>
</evidence>
<evidence type="ECO:0000256" key="11">
    <source>
        <dbReference type="ARBA" id="ARBA00048508"/>
    </source>
</evidence>
<evidence type="ECO:0000256" key="4">
    <source>
        <dbReference type="ARBA" id="ARBA00011881"/>
    </source>
</evidence>
<keyword evidence="5 14" id="KW-0444">Lipid biosynthesis</keyword>
<dbReference type="PRINTS" id="PR00080">
    <property type="entry name" value="SDRFAMILY"/>
</dbReference>
<dbReference type="InterPro" id="IPR050259">
    <property type="entry name" value="SDR"/>
</dbReference>
<keyword evidence="6 14" id="KW-0276">Fatty acid metabolism</keyword>
<reference evidence="17" key="1">
    <citation type="submission" date="2017-11" db="EMBL/GenBank/DDBJ databases">
        <title>Complete Genome Sequence of Kyrpidia sp. Strain EA-1, a thermophilic, hydrogen-oxidizing Bacterium, isolated from the Azores.</title>
        <authorList>
            <person name="Reiner J.E."/>
            <person name="Lapp C.J."/>
            <person name="Bunk B."/>
            <person name="Gescher J."/>
        </authorList>
    </citation>
    <scope>NUCLEOTIDE SEQUENCE [LARGE SCALE GENOMIC DNA]</scope>
    <source>
        <strain evidence="17">EA-1</strain>
    </source>
</reference>
<feature type="binding site" evidence="13">
    <location>
        <begin position="15"/>
        <end position="18"/>
    </location>
    <ligand>
        <name>NADP(+)</name>
        <dbReference type="ChEBI" id="CHEBI:58349"/>
    </ligand>
</feature>
<dbReference type="NCBIfam" id="NF005559">
    <property type="entry name" value="PRK07231.1"/>
    <property type="match status" value="1"/>
</dbReference>
<dbReference type="InterPro" id="IPR011284">
    <property type="entry name" value="3oxo_ACP_reduc"/>
</dbReference>
<accession>A0A2K8N8C8</accession>
<comment type="similarity">
    <text evidence="3 14">Belongs to the short-chain dehydrogenases/reductases (SDR) family.</text>
</comment>
<evidence type="ECO:0000256" key="5">
    <source>
        <dbReference type="ARBA" id="ARBA00022516"/>
    </source>
</evidence>
<feature type="binding site" evidence="13">
    <location>
        <begin position="158"/>
        <end position="162"/>
    </location>
    <ligand>
        <name>NADP(+)</name>
        <dbReference type="ChEBI" id="CHEBI:58349"/>
    </ligand>
</feature>
<evidence type="ECO:0000256" key="14">
    <source>
        <dbReference type="RuleBase" id="RU366074"/>
    </source>
</evidence>
<dbReference type="SMART" id="SM00822">
    <property type="entry name" value="PKS_KR"/>
    <property type="match status" value="1"/>
</dbReference>
<dbReference type="EC" id="1.1.1.100" evidence="14"/>
<dbReference type="GO" id="GO:0051287">
    <property type="term" value="F:NAD binding"/>
    <property type="evidence" value="ECO:0007669"/>
    <property type="project" value="UniProtKB-UniRule"/>
</dbReference>
<proteinExistence type="inferred from homology"/>
<dbReference type="PRINTS" id="PR00081">
    <property type="entry name" value="GDHRDH"/>
</dbReference>
<evidence type="ECO:0000313" key="17">
    <source>
        <dbReference type="Proteomes" id="UP000231932"/>
    </source>
</evidence>
<feature type="binding site" evidence="13">
    <location>
        <position position="93"/>
    </location>
    <ligand>
        <name>NADP(+)</name>
        <dbReference type="ChEBI" id="CHEBI:58349"/>
    </ligand>
</feature>
<dbReference type="InterPro" id="IPR036291">
    <property type="entry name" value="NAD(P)-bd_dom_sf"/>
</dbReference>
<dbReference type="NCBIfam" id="TIGR01830">
    <property type="entry name" value="3oxo_ACP_reduc"/>
    <property type="match status" value="1"/>
</dbReference>
<gene>
    <name evidence="16" type="ORF">CVV65_09185</name>
</gene>
<evidence type="ECO:0000256" key="7">
    <source>
        <dbReference type="ARBA" id="ARBA00022857"/>
    </source>
</evidence>
<dbReference type="InterPro" id="IPR002347">
    <property type="entry name" value="SDR_fam"/>
</dbReference>
<keyword evidence="10 14" id="KW-0275">Fatty acid biosynthesis</keyword>
<evidence type="ECO:0000256" key="10">
    <source>
        <dbReference type="ARBA" id="ARBA00023160"/>
    </source>
</evidence>
<protein>
    <recommendedName>
        <fullName evidence="14">3-oxoacyl-[acyl-carrier-protein] reductase</fullName>
        <ecNumber evidence="14">1.1.1.100</ecNumber>
    </recommendedName>
</protein>
<dbReference type="FunFam" id="3.40.50.720:FF:000037">
    <property type="entry name" value="3-oxoacyl-[acyl-carrier-protein] reductase FabG"/>
    <property type="match status" value="1"/>
</dbReference>
<keyword evidence="8 14" id="KW-0560">Oxidoreductase</keyword>
<dbReference type="OrthoDB" id="125587at2"/>
<comment type="pathway">
    <text evidence="2 14">Lipid metabolism; fatty acid biosynthesis.</text>
</comment>
<evidence type="ECO:0000256" key="3">
    <source>
        <dbReference type="ARBA" id="ARBA00006484"/>
    </source>
</evidence>
<dbReference type="NCBIfam" id="NF004200">
    <property type="entry name" value="PRK05653.1-5"/>
    <property type="match status" value="1"/>
</dbReference>
<dbReference type="PANTHER" id="PTHR42879">
    <property type="entry name" value="3-OXOACYL-(ACYL-CARRIER-PROTEIN) REDUCTASE"/>
    <property type="match status" value="1"/>
</dbReference>
<evidence type="ECO:0000256" key="13">
    <source>
        <dbReference type="PIRSR" id="PIRSR611284-2"/>
    </source>
</evidence>
<dbReference type="EMBL" id="CP024955">
    <property type="protein sequence ID" value="ATY85077.1"/>
    <property type="molecule type" value="Genomic_DNA"/>
</dbReference>
<dbReference type="AlphaFoldDB" id="A0A2K8N8C8"/>
<dbReference type="InterPro" id="IPR020904">
    <property type="entry name" value="Sc_DH/Rdtase_CS"/>
</dbReference>
<feature type="domain" description="Ketoreductase" evidence="15">
    <location>
        <begin position="9"/>
        <end position="189"/>
    </location>
</feature>
<keyword evidence="7 13" id="KW-0521">NADP</keyword>
<dbReference type="RefSeq" id="WP_100667874.1">
    <property type="nucleotide sequence ID" value="NZ_CP024955.1"/>
</dbReference>
<evidence type="ECO:0000256" key="2">
    <source>
        <dbReference type="ARBA" id="ARBA00005194"/>
    </source>
</evidence>
<evidence type="ECO:0000313" key="16">
    <source>
        <dbReference type="EMBL" id="ATY85077.1"/>
    </source>
</evidence>
<dbReference type="SUPFAM" id="SSF51735">
    <property type="entry name" value="NAD(P)-binding Rossmann-fold domains"/>
    <property type="match status" value="1"/>
</dbReference>